<organism evidence="1 2">
    <name type="scientific">Stegodyphus mimosarum</name>
    <name type="common">African social velvet spider</name>
    <dbReference type="NCBI Taxonomy" id="407821"/>
    <lineage>
        <taxon>Eukaryota</taxon>
        <taxon>Metazoa</taxon>
        <taxon>Ecdysozoa</taxon>
        <taxon>Arthropoda</taxon>
        <taxon>Chelicerata</taxon>
        <taxon>Arachnida</taxon>
        <taxon>Araneae</taxon>
        <taxon>Araneomorphae</taxon>
        <taxon>Entelegynae</taxon>
        <taxon>Eresoidea</taxon>
        <taxon>Eresidae</taxon>
        <taxon>Stegodyphus</taxon>
    </lineage>
</organism>
<proteinExistence type="predicted"/>
<dbReference type="Proteomes" id="UP000054359">
    <property type="component" value="Unassembled WGS sequence"/>
</dbReference>
<dbReference type="AlphaFoldDB" id="A0A087U5J4"/>
<reference evidence="1 2" key="1">
    <citation type="submission" date="2013-11" db="EMBL/GenBank/DDBJ databases">
        <title>Genome sequencing of Stegodyphus mimosarum.</title>
        <authorList>
            <person name="Bechsgaard J."/>
        </authorList>
    </citation>
    <scope>NUCLEOTIDE SEQUENCE [LARGE SCALE GENOMIC DNA]</scope>
</reference>
<accession>A0A087U5J4</accession>
<dbReference type="PROSITE" id="PS51257">
    <property type="entry name" value="PROKAR_LIPOPROTEIN"/>
    <property type="match status" value="1"/>
</dbReference>
<dbReference type="EMBL" id="KK118284">
    <property type="protein sequence ID" value="KFM72633.1"/>
    <property type="molecule type" value="Genomic_DNA"/>
</dbReference>
<dbReference type="OrthoDB" id="10595372at2759"/>
<feature type="non-terminal residue" evidence="1">
    <location>
        <position position="65"/>
    </location>
</feature>
<keyword evidence="2" id="KW-1185">Reference proteome</keyword>
<evidence type="ECO:0000313" key="2">
    <source>
        <dbReference type="Proteomes" id="UP000054359"/>
    </source>
</evidence>
<protein>
    <submittedName>
        <fullName evidence="1">Uncharacterized protein</fullName>
    </submittedName>
</protein>
<name>A0A087U5J4_STEMI</name>
<sequence>MGKTMKTPMQLAPLRDSNLEPNYQCSVILSLGCWWASQFCNELARIFNCNKIHLKYSLNHSWKIL</sequence>
<evidence type="ECO:0000313" key="1">
    <source>
        <dbReference type="EMBL" id="KFM72633.1"/>
    </source>
</evidence>
<gene>
    <name evidence="1" type="ORF">X975_10679</name>
</gene>